<dbReference type="OrthoDB" id="50255at2157"/>
<evidence type="ECO:0000256" key="6">
    <source>
        <dbReference type="ARBA" id="ARBA00023145"/>
    </source>
</evidence>
<keyword evidence="12" id="KW-0812">Transmembrane</keyword>
<evidence type="ECO:0000256" key="9">
    <source>
        <dbReference type="ARBA" id="ARBA00023264"/>
    </source>
</evidence>
<comment type="similarity">
    <text evidence="11">Belongs to the phosphatidylserine decarboxylase family. PSD-A subfamily.</text>
</comment>
<keyword evidence="4 11" id="KW-0443">Lipid metabolism</keyword>
<dbReference type="GO" id="GO:0008654">
    <property type="term" value="P:phospholipid biosynthetic process"/>
    <property type="evidence" value="ECO:0007669"/>
    <property type="project" value="UniProtKB-UniRule"/>
</dbReference>
<keyword evidence="6 11" id="KW-0865">Zymogen</keyword>
<dbReference type="NCBIfam" id="TIGR00164">
    <property type="entry name" value="AS_decarb"/>
    <property type="match status" value="1"/>
</dbReference>
<dbReference type="RefSeq" id="WP_069582749.1">
    <property type="nucleotide sequence ID" value="NZ_LMVM01000023.1"/>
</dbReference>
<dbReference type="Pfam" id="PF02666">
    <property type="entry name" value="PS_Dcarbxylase"/>
    <property type="match status" value="1"/>
</dbReference>
<evidence type="ECO:0000256" key="5">
    <source>
        <dbReference type="ARBA" id="ARBA00023136"/>
    </source>
</evidence>
<dbReference type="HAMAP" id="MF_00664">
    <property type="entry name" value="PS_decarb_PSD_A"/>
    <property type="match status" value="1"/>
</dbReference>
<keyword evidence="12" id="KW-1133">Transmembrane helix</keyword>
<evidence type="ECO:0000256" key="11">
    <source>
        <dbReference type="HAMAP-Rule" id="MF_00664"/>
    </source>
</evidence>
<feature type="active site" description="Schiff-base intermediate with substrate; via pyruvic acid" evidence="11">
    <location>
        <position position="189"/>
    </location>
</feature>
<keyword evidence="5 11" id="KW-0472">Membrane</keyword>
<evidence type="ECO:0000256" key="2">
    <source>
        <dbReference type="ARBA" id="ARBA00022516"/>
    </source>
</evidence>
<feature type="chain" id="PRO_5023496669" description="Archaetidylserine decarboxylase beta chain" evidence="11">
    <location>
        <begin position="1"/>
        <end position="188"/>
    </location>
</feature>
<dbReference type="EMBL" id="LMVM01000023">
    <property type="protein sequence ID" value="PAV04458.1"/>
    <property type="molecule type" value="Genomic_DNA"/>
</dbReference>
<keyword evidence="14" id="KW-1185">Reference proteome</keyword>
<evidence type="ECO:0000313" key="13">
    <source>
        <dbReference type="EMBL" id="PAV04458.1"/>
    </source>
</evidence>
<comment type="subunit">
    <text evidence="11">Heterodimer of a large membrane-associated beta subunit and a small pyruvoyl-containing alpha subunit.</text>
</comment>
<name>A0A2A2H4Z1_METBR</name>
<reference evidence="13 14" key="1">
    <citation type="journal article" date="2017" name="BMC Genomics">
        <title>Genomic analysis of methanogenic archaea reveals a shift towards energy conservation.</title>
        <authorList>
            <person name="Gilmore S.P."/>
            <person name="Henske J.K."/>
            <person name="Sexton J.A."/>
            <person name="Solomon K.V."/>
            <person name="Seppala S."/>
            <person name="Yoo J.I."/>
            <person name="Huyett L.M."/>
            <person name="Pressman A."/>
            <person name="Cogan J.Z."/>
            <person name="Kivenson V."/>
            <person name="Peng X."/>
            <person name="Tan Y."/>
            <person name="Valentine D.L."/>
            <person name="O'Malley M.A."/>
        </authorList>
    </citation>
    <scope>NUCLEOTIDE SEQUENCE [LARGE SCALE GENOMIC DNA]</scope>
    <source>
        <strain evidence="13 14">M.o.H.</strain>
    </source>
</reference>
<evidence type="ECO:0000256" key="10">
    <source>
        <dbReference type="ARBA" id="ARBA00023317"/>
    </source>
</evidence>
<organism evidence="13 14">
    <name type="scientific">Methanobacterium bryantii</name>
    <dbReference type="NCBI Taxonomy" id="2161"/>
    <lineage>
        <taxon>Archaea</taxon>
        <taxon>Methanobacteriati</taxon>
        <taxon>Methanobacteriota</taxon>
        <taxon>Methanomada group</taxon>
        <taxon>Methanobacteria</taxon>
        <taxon>Methanobacteriales</taxon>
        <taxon>Methanobacteriaceae</taxon>
        <taxon>Methanobacterium</taxon>
    </lineage>
</organism>
<protein>
    <recommendedName>
        <fullName evidence="11">Putative archaetidylserine decarboxylase proenzyme</fullName>
        <ecNumber evidence="11">4.1.1.-</ecNumber>
    </recommendedName>
    <component>
        <recommendedName>
            <fullName evidence="11">Archaetidylserine decarboxylase alpha chain</fullName>
        </recommendedName>
    </component>
    <component>
        <recommendedName>
            <fullName evidence="11">Archaetidylserine decarboxylase beta chain</fullName>
        </recommendedName>
    </component>
</protein>
<comment type="function">
    <text evidence="11">Catalyzes the formation of archaetidylethanolamine (PtdEtn) from archaetidylserine (PtdSer).</text>
</comment>
<dbReference type="InterPro" id="IPR003817">
    <property type="entry name" value="PS_Dcarbxylase"/>
</dbReference>
<proteinExistence type="inferred from homology"/>
<comment type="PTM">
    <text evidence="11">Is synthesized initially as an inactive proenzyme. Formation of the active enzyme involves a self-maturation process in which the active site pyruvoyl group is generated from an internal serine residue via an autocatalytic post-translational modification. Two non-identical subunits are generated from the proenzyme in this reaction, and the pyruvate is formed at the N-terminus of the alpha chain, which is derived from the carboxyl end of the proenzyme. The post-translation cleavage follows an unusual pathway, termed non-hydrolytic serinolysis, in which the side chain hydroxyl group of the serine supplies its oxygen atom to form the C-terminus of the beta chain, while the remainder of the serine residue undergoes an oxidative deamination to produce ammonia and the pyruvoyl prosthetic group on the alpha chain.</text>
</comment>
<dbReference type="Proteomes" id="UP000217784">
    <property type="component" value="Unassembled WGS sequence"/>
</dbReference>
<evidence type="ECO:0000256" key="8">
    <source>
        <dbReference type="ARBA" id="ARBA00023239"/>
    </source>
</evidence>
<dbReference type="GO" id="GO:0004609">
    <property type="term" value="F:phosphatidylserine decarboxylase activity"/>
    <property type="evidence" value="ECO:0007669"/>
    <property type="project" value="InterPro"/>
</dbReference>
<comment type="catalytic activity">
    <reaction evidence="11">
        <text>archaetidylserine + H(+) = archaetidylethanolamine + CO2</text>
        <dbReference type="Rhea" id="RHEA:51488"/>
        <dbReference type="ChEBI" id="CHEBI:15378"/>
        <dbReference type="ChEBI" id="CHEBI:16526"/>
        <dbReference type="ChEBI" id="CHEBI:71517"/>
        <dbReference type="ChEBI" id="CHEBI:134176"/>
    </reaction>
</comment>
<evidence type="ECO:0000256" key="3">
    <source>
        <dbReference type="ARBA" id="ARBA00022793"/>
    </source>
</evidence>
<feature type="site" description="Cleavage (non-hydrolytic); by autocatalysis" evidence="11">
    <location>
        <begin position="188"/>
        <end position="189"/>
    </location>
</feature>
<feature type="chain" id="PRO_5023496668" description="Archaetidylserine decarboxylase alpha chain" evidence="11">
    <location>
        <begin position="189"/>
        <end position="224"/>
    </location>
</feature>
<evidence type="ECO:0000256" key="7">
    <source>
        <dbReference type="ARBA" id="ARBA00023209"/>
    </source>
</evidence>
<keyword evidence="2 11" id="KW-0444">Lipid biosynthesis</keyword>
<comment type="subcellular location">
    <subcellularLocation>
        <location evidence="11">Cell membrane</location>
        <topology evidence="11">Peripheral membrane protein</topology>
    </subcellularLocation>
</comment>
<dbReference type="InterPro" id="IPR033175">
    <property type="entry name" value="PSD-A"/>
</dbReference>
<keyword evidence="1 11" id="KW-1003">Cell membrane</keyword>
<dbReference type="GO" id="GO:0005886">
    <property type="term" value="C:plasma membrane"/>
    <property type="evidence" value="ECO:0007669"/>
    <property type="project" value="UniProtKB-SubCell"/>
</dbReference>
<keyword evidence="7 11" id="KW-0594">Phospholipid biosynthesis</keyword>
<feature type="transmembrane region" description="Helical" evidence="12">
    <location>
        <begin position="12"/>
        <end position="39"/>
    </location>
</feature>
<evidence type="ECO:0000256" key="1">
    <source>
        <dbReference type="ARBA" id="ARBA00022475"/>
    </source>
</evidence>
<dbReference type="AlphaFoldDB" id="A0A2A2H4Z1"/>
<evidence type="ECO:0000256" key="4">
    <source>
        <dbReference type="ARBA" id="ARBA00023098"/>
    </source>
</evidence>
<dbReference type="PANTHER" id="PTHR35809:SF1">
    <property type="entry name" value="ARCHAETIDYLSERINE DECARBOXYLASE PROENZYME-RELATED"/>
    <property type="match status" value="1"/>
</dbReference>
<dbReference type="NCBIfam" id="NF003685">
    <property type="entry name" value="PRK05305.2-5"/>
    <property type="match status" value="1"/>
</dbReference>
<feature type="modified residue" description="Pyruvic acid (Ser); by autocatalysis" evidence="11">
    <location>
        <position position="189"/>
    </location>
</feature>
<evidence type="ECO:0000256" key="12">
    <source>
        <dbReference type="SAM" id="Phobius"/>
    </source>
</evidence>
<comment type="caution">
    <text evidence="13">The sequence shown here is derived from an EMBL/GenBank/DDBJ whole genome shotgun (WGS) entry which is preliminary data.</text>
</comment>
<dbReference type="PANTHER" id="PTHR35809">
    <property type="entry name" value="ARCHAETIDYLSERINE DECARBOXYLASE PROENZYME-RELATED"/>
    <property type="match status" value="1"/>
</dbReference>
<keyword evidence="10 11" id="KW-0670">Pyruvate</keyword>
<accession>A0A2A2H4Z1</accession>
<keyword evidence="9 11" id="KW-1208">Phospholipid metabolism</keyword>
<keyword evidence="3 11" id="KW-0210">Decarboxylase</keyword>
<comment type="cofactor">
    <cofactor evidence="11">
        <name>pyruvate</name>
        <dbReference type="ChEBI" id="CHEBI:15361"/>
    </cofactor>
    <text evidence="11">Binds 1 pyruvoyl group covalently per subunit.</text>
</comment>
<keyword evidence="8 11" id="KW-0456">Lyase</keyword>
<sequence>MFVKGTLKKAGVFLTLAVLPFLFGYFLVSLILFSIVAFIMQFFRDPNRRVPHEKGVVVAPADGRVLKGQIDKIEIVEYEDPLMKHILKKGEKGVRISTFMSPFDVHVNRSPVSGKIVKTKHFSGKFKLAFKDAETETEKEKNLIVIDSEYGKIGVIQIAGFVARRIVQYVNVGDSVEIGERLGMIKFGSRVDLIVPYEKCKLMVKEGQKPKAAETIMARMVIAN</sequence>
<gene>
    <name evidence="11" type="primary">asd</name>
    <name evidence="13" type="ORF">ASJ80_06365</name>
</gene>
<evidence type="ECO:0000313" key="14">
    <source>
        <dbReference type="Proteomes" id="UP000217784"/>
    </source>
</evidence>
<dbReference type="EC" id="4.1.1.-" evidence="11"/>